<evidence type="ECO:0000313" key="2">
    <source>
        <dbReference type="EMBL" id="KAI8043286.1"/>
    </source>
</evidence>
<dbReference type="AlphaFoldDB" id="A0A9P9YUF5"/>
<dbReference type="Proteomes" id="UP001059596">
    <property type="component" value="Unassembled WGS sequence"/>
</dbReference>
<evidence type="ECO:0000256" key="1">
    <source>
        <dbReference type="SAM" id="SignalP"/>
    </source>
</evidence>
<gene>
    <name evidence="2" type="ORF">M5D96_004614</name>
</gene>
<accession>A0A9P9YUF5</accession>
<organism evidence="2 3">
    <name type="scientific">Drosophila gunungcola</name>
    <name type="common">fruit fly</name>
    <dbReference type="NCBI Taxonomy" id="103775"/>
    <lineage>
        <taxon>Eukaryota</taxon>
        <taxon>Metazoa</taxon>
        <taxon>Ecdysozoa</taxon>
        <taxon>Arthropoda</taxon>
        <taxon>Hexapoda</taxon>
        <taxon>Insecta</taxon>
        <taxon>Pterygota</taxon>
        <taxon>Neoptera</taxon>
        <taxon>Endopterygota</taxon>
        <taxon>Diptera</taxon>
        <taxon>Brachycera</taxon>
        <taxon>Muscomorpha</taxon>
        <taxon>Ephydroidea</taxon>
        <taxon>Drosophilidae</taxon>
        <taxon>Drosophila</taxon>
        <taxon>Sophophora</taxon>
    </lineage>
</organism>
<keyword evidence="1" id="KW-0732">Signal</keyword>
<evidence type="ECO:0000313" key="3">
    <source>
        <dbReference type="Proteomes" id="UP001059596"/>
    </source>
</evidence>
<feature type="chain" id="PRO_5040247712" evidence="1">
    <location>
        <begin position="22"/>
        <end position="90"/>
    </location>
</feature>
<comment type="caution">
    <text evidence="2">The sequence shown here is derived from an EMBL/GenBank/DDBJ whole genome shotgun (WGS) entry which is preliminary data.</text>
</comment>
<sequence length="90" mass="10112">MLRIVKQMKLLWLVLLACVAAQHCDKPCPIKQNPGCASRDGKCFYTVRNPCVLQAINCYRKLKSLSALKPISRSKCTKNQVPMCDNIDTS</sequence>
<proteinExistence type="predicted"/>
<keyword evidence="3" id="KW-1185">Reference proteome</keyword>
<dbReference type="EMBL" id="JAMKOV010000002">
    <property type="protein sequence ID" value="KAI8043286.1"/>
    <property type="molecule type" value="Genomic_DNA"/>
</dbReference>
<name>A0A9P9YUF5_9MUSC</name>
<protein>
    <submittedName>
        <fullName evidence="2">Uncharacterized protein</fullName>
    </submittedName>
</protein>
<feature type="signal peptide" evidence="1">
    <location>
        <begin position="1"/>
        <end position="21"/>
    </location>
</feature>
<reference evidence="2" key="1">
    <citation type="journal article" date="2023" name="Genome Biol. Evol.">
        <title>Long-read-based Genome Assembly of Drosophila gunungcola Reveals Fewer Chemosensory Genes in Flower-breeding Species.</title>
        <authorList>
            <person name="Negi A."/>
            <person name="Liao B.Y."/>
            <person name="Yeh S.D."/>
        </authorList>
    </citation>
    <scope>NUCLEOTIDE SEQUENCE</scope>
    <source>
        <strain evidence="2">Sukarami</strain>
    </source>
</reference>